<evidence type="ECO:0000313" key="1">
    <source>
        <dbReference type="EMBL" id="SHM77147.1"/>
    </source>
</evidence>
<proteinExistence type="predicted"/>
<dbReference type="OrthoDB" id="9804931at2"/>
<keyword evidence="2" id="KW-1185">Reference proteome</keyword>
<dbReference type="RefSeq" id="WP_068840590.1">
    <property type="nucleotide sequence ID" value="NZ_FRBT01000009.1"/>
</dbReference>
<dbReference type="STRING" id="946677.SAMN05444484_109104"/>
<evidence type="ECO:0000313" key="2">
    <source>
        <dbReference type="Proteomes" id="UP000184028"/>
    </source>
</evidence>
<gene>
    <name evidence="1" type="ORF">SAMN05444484_109104</name>
</gene>
<dbReference type="Proteomes" id="UP000184028">
    <property type="component" value="Unassembled WGS sequence"/>
</dbReference>
<dbReference type="AlphaFoldDB" id="A0A1M7LGC6"/>
<accession>A0A1M7LGC6</accession>
<reference evidence="2" key="1">
    <citation type="submission" date="2016-11" db="EMBL/GenBank/DDBJ databases">
        <authorList>
            <person name="Varghese N."/>
            <person name="Submissions S."/>
        </authorList>
    </citation>
    <scope>NUCLEOTIDE SEQUENCE [LARGE SCALE GENOMIC DNA]</scope>
    <source>
        <strain evidence="2">DSM 24724</strain>
    </source>
</reference>
<protein>
    <submittedName>
        <fullName evidence="1">Uncharacterized protein</fullName>
    </submittedName>
</protein>
<sequence>MSQNINLEVNAVHYANFNDPAGQTTIQGIRGVSGSDNVYITGSLLGQNNIVQGVIYEGPLKGNGTEGKWHVVNFPSTPTAAVINTSCYGPNNGPHGTIQIVGSYKITASTGKAPSGNLGFYYEGPLDGSGTWVQVSPNGGNTNNVFVHSIMGGIAVGNYDVENDKNGYAFLYDTTTKEYTELKLPNSLTNTLYGIWHNGGDSYTLAGGYSSPELGKISQAFLVDYNSKTKKTSNLKSFSYKNETVLSVITHFEGITVSKDNGYNMPSDWIAIDGKHTGASFVSVSRNSDGSFGEANWIDLDFPNSSATSANTAYRNNILGVYVTENSSDTKAVSSFVAKINIEK</sequence>
<dbReference type="EMBL" id="FRBT01000009">
    <property type="protein sequence ID" value="SHM77147.1"/>
    <property type="molecule type" value="Genomic_DNA"/>
</dbReference>
<organism evidence="1 2">
    <name type="scientific">Flavobacterium chilense</name>
    <dbReference type="NCBI Taxonomy" id="946677"/>
    <lineage>
        <taxon>Bacteria</taxon>
        <taxon>Pseudomonadati</taxon>
        <taxon>Bacteroidota</taxon>
        <taxon>Flavobacteriia</taxon>
        <taxon>Flavobacteriales</taxon>
        <taxon>Flavobacteriaceae</taxon>
        <taxon>Flavobacterium</taxon>
    </lineage>
</organism>
<name>A0A1M7LGC6_9FLAO</name>